<dbReference type="InterPro" id="IPR011344">
    <property type="entry name" value="ssDNA-bd"/>
</dbReference>
<dbReference type="RefSeq" id="WP_052957742.1">
    <property type="nucleotide sequence ID" value="NZ_JZSW01000007.1"/>
</dbReference>
<dbReference type="GO" id="GO:0003677">
    <property type="term" value="F:DNA binding"/>
    <property type="evidence" value="ECO:0007669"/>
    <property type="project" value="UniProtKB-KW"/>
</dbReference>
<organism evidence="5 6">
    <name type="scientific">Photobacterium angustum</name>
    <dbReference type="NCBI Taxonomy" id="661"/>
    <lineage>
        <taxon>Bacteria</taxon>
        <taxon>Pseudomonadati</taxon>
        <taxon>Pseudomonadota</taxon>
        <taxon>Gammaproteobacteria</taxon>
        <taxon>Vibrionales</taxon>
        <taxon>Vibrionaceae</taxon>
        <taxon>Photobacterium</taxon>
    </lineage>
</organism>
<evidence type="ECO:0000313" key="5">
    <source>
        <dbReference type="EMBL" id="PSX07102.1"/>
    </source>
</evidence>
<feature type="compositionally biased region" description="Basic residues" evidence="4">
    <location>
        <begin position="179"/>
        <end position="188"/>
    </location>
</feature>
<proteinExistence type="predicted"/>
<evidence type="ECO:0000256" key="3">
    <source>
        <dbReference type="RuleBase" id="RU000524"/>
    </source>
</evidence>
<accession>A0ABX5H188</accession>
<dbReference type="NCBIfam" id="TIGR00621">
    <property type="entry name" value="ssb"/>
    <property type="match status" value="1"/>
</dbReference>
<dbReference type="Gene3D" id="2.40.50.140">
    <property type="entry name" value="Nucleic acid-binding proteins"/>
    <property type="match status" value="1"/>
</dbReference>
<evidence type="ECO:0000256" key="4">
    <source>
        <dbReference type="SAM" id="MobiDB-lite"/>
    </source>
</evidence>
<dbReference type="InterPro" id="IPR012340">
    <property type="entry name" value="NA-bd_OB-fold"/>
</dbReference>
<reference evidence="5 6" key="1">
    <citation type="submission" date="2018-01" db="EMBL/GenBank/DDBJ databases">
        <title>Whole genome sequencing of Histamine producing bacteria.</title>
        <authorList>
            <person name="Butler K."/>
        </authorList>
    </citation>
    <scope>NUCLEOTIDE SEQUENCE [LARGE SCALE GENOMIC DNA]</scope>
    <source>
        <strain evidence="5 6">A6-1</strain>
    </source>
</reference>
<name>A0ABX5H188_PHOAN</name>
<sequence>MNITYLSGRLGDDATLRVFPESDKGPASNLITMDLATSKSWRDKASGQPMKKTTWHKVVLKRFHAENVNMNLLSKGANVSIRGELCHRKYQDTNGVEKFITEVVVHEFEHECVIIQRPFYARDNTQQYNERPLSQQSSHNPQYNERPLSQQPSHNPQYNEPPHSQQPSHNPQRGDQRHNQHSQRQYRN</sequence>
<evidence type="ECO:0000313" key="6">
    <source>
        <dbReference type="Proteomes" id="UP000240989"/>
    </source>
</evidence>
<dbReference type="InterPro" id="IPR000424">
    <property type="entry name" value="Primosome_PriB/ssb"/>
</dbReference>
<dbReference type="CDD" id="cd04496">
    <property type="entry name" value="SSB_OBF"/>
    <property type="match status" value="1"/>
</dbReference>
<feature type="compositionally biased region" description="Polar residues" evidence="4">
    <location>
        <begin position="129"/>
        <end position="158"/>
    </location>
</feature>
<keyword evidence="6" id="KW-1185">Reference proteome</keyword>
<dbReference type="EMBL" id="PYOU01000014">
    <property type="protein sequence ID" value="PSX07102.1"/>
    <property type="molecule type" value="Genomic_DNA"/>
</dbReference>
<keyword evidence="1 2" id="KW-0238">DNA-binding</keyword>
<dbReference type="Pfam" id="PF00436">
    <property type="entry name" value="SSB"/>
    <property type="match status" value="1"/>
</dbReference>
<comment type="caution">
    <text evidence="5">The sequence shown here is derived from an EMBL/GenBank/DDBJ whole genome shotgun (WGS) entry which is preliminary data.</text>
</comment>
<dbReference type="PROSITE" id="PS50935">
    <property type="entry name" value="SSB"/>
    <property type="match status" value="1"/>
</dbReference>
<feature type="compositionally biased region" description="Low complexity" evidence="4">
    <location>
        <begin position="161"/>
        <end position="171"/>
    </location>
</feature>
<protein>
    <recommendedName>
        <fullName evidence="3">Single-stranded DNA-binding protein</fullName>
    </recommendedName>
</protein>
<feature type="region of interest" description="Disordered" evidence="4">
    <location>
        <begin position="129"/>
        <end position="188"/>
    </location>
</feature>
<evidence type="ECO:0000256" key="1">
    <source>
        <dbReference type="ARBA" id="ARBA00023125"/>
    </source>
</evidence>
<dbReference type="SUPFAM" id="SSF50249">
    <property type="entry name" value="Nucleic acid-binding proteins"/>
    <property type="match status" value="1"/>
</dbReference>
<evidence type="ECO:0000256" key="2">
    <source>
        <dbReference type="PROSITE-ProRule" id="PRU00252"/>
    </source>
</evidence>
<dbReference type="Proteomes" id="UP000240989">
    <property type="component" value="Unassembled WGS sequence"/>
</dbReference>
<gene>
    <name evidence="5" type="ORF">C0W27_16155</name>
</gene>